<protein>
    <recommendedName>
        <fullName evidence="4">Flagellar FliJ protein</fullName>
    </recommendedName>
</protein>
<evidence type="ECO:0008006" key="4">
    <source>
        <dbReference type="Google" id="ProtNLM"/>
    </source>
</evidence>
<reference evidence="2 3" key="1">
    <citation type="submission" date="2024-01" db="EMBL/GenBank/DDBJ databases">
        <title>Mesobacterium rodlantinim sp. nov., isolated from shallow sea hydrothermal systems off Kueishantao Island.</title>
        <authorList>
            <person name="Su Z."/>
            <person name="Tang K."/>
        </authorList>
    </citation>
    <scope>NUCLEOTIDE SEQUENCE [LARGE SCALE GENOMIC DNA]</scope>
    <source>
        <strain evidence="2 3">TK19101</strain>
    </source>
</reference>
<evidence type="ECO:0000313" key="2">
    <source>
        <dbReference type="EMBL" id="MEC3861359.1"/>
    </source>
</evidence>
<comment type="caution">
    <text evidence="2">The sequence shown here is derived from an EMBL/GenBank/DDBJ whole genome shotgun (WGS) entry which is preliminary data.</text>
</comment>
<sequence>MVQITALQRRSDEQRLAAVRAEIDGHQQQIAEIDALGRQAFSPDPSAFARQSLGADVAWRDHLSRQRVRLVGALASLRAQELAVQDQLRNSFGRDQAMHNLLQQEQDRLRRHDQTKRAKALEDLVLMSVTRNSPT</sequence>
<dbReference type="EMBL" id="JAYLLH010000009">
    <property type="protein sequence ID" value="MEC3861359.1"/>
    <property type="molecule type" value="Genomic_DNA"/>
</dbReference>
<dbReference type="RefSeq" id="WP_326297075.1">
    <property type="nucleotide sequence ID" value="NZ_JAYLLH010000009.1"/>
</dbReference>
<feature type="coiled-coil region" evidence="1">
    <location>
        <begin position="9"/>
        <end position="36"/>
    </location>
</feature>
<organism evidence="2 3">
    <name type="scientific">Mesobacterium hydrothermale</name>
    <dbReference type="NCBI Taxonomy" id="3111907"/>
    <lineage>
        <taxon>Bacteria</taxon>
        <taxon>Pseudomonadati</taxon>
        <taxon>Pseudomonadota</taxon>
        <taxon>Alphaproteobacteria</taxon>
        <taxon>Rhodobacterales</taxon>
        <taxon>Roseobacteraceae</taxon>
        <taxon>Mesobacterium</taxon>
    </lineage>
</organism>
<dbReference type="Proteomes" id="UP001348149">
    <property type="component" value="Unassembled WGS sequence"/>
</dbReference>
<keyword evidence="1" id="KW-0175">Coiled coil</keyword>
<accession>A0ABU6HFX5</accession>
<gene>
    <name evidence="2" type="ORF">VK792_08685</name>
</gene>
<keyword evidence="3" id="KW-1185">Reference proteome</keyword>
<evidence type="ECO:0000256" key="1">
    <source>
        <dbReference type="SAM" id="Coils"/>
    </source>
</evidence>
<evidence type="ECO:0000313" key="3">
    <source>
        <dbReference type="Proteomes" id="UP001348149"/>
    </source>
</evidence>
<proteinExistence type="predicted"/>
<name>A0ABU6HFX5_9RHOB</name>